<dbReference type="STRING" id="1799789.AX660_05740"/>
<dbReference type="InterPro" id="IPR051400">
    <property type="entry name" value="HAD-like_hydrolase"/>
</dbReference>
<dbReference type="Gene3D" id="3.40.50.1000">
    <property type="entry name" value="HAD superfamily/HAD-like"/>
    <property type="match status" value="1"/>
</dbReference>
<sequence length="243" mass="28122">MIFYKKIKPFQAITFDLDDTLYDNNSHMPVAEAAFLKDLHQQYPSTSDLDPDDWRRYKQTALQLNPDLKNDMGELRRHILNSVFSKLGYKGLQLKDLVNHSFESFYFHRSNFKINENIHSLLIQLAQRYPLVAITNGNVNLEQIGLAPYFVHIFKANMAQPMKPHKAMFDASKSLLNLQAGQILHVGDNLQNDVFGAIKAGFQSAWYAHDRNMNLNKELMFLVPNIQLHKLDELLEFDSLNAR</sequence>
<dbReference type="OrthoDB" id="367448at2"/>
<dbReference type="Gene3D" id="1.20.120.1600">
    <property type="match status" value="1"/>
</dbReference>
<dbReference type="InterPro" id="IPR023214">
    <property type="entry name" value="HAD_sf"/>
</dbReference>
<dbReference type="RefSeq" id="WP_068372231.1">
    <property type="nucleotide sequence ID" value="NZ_LSNE01000003.1"/>
</dbReference>
<keyword evidence="5" id="KW-1185">Reference proteome</keyword>
<name>A0A136A2T7_9ALTE</name>
<comment type="caution">
    <text evidence="4">The sequence shown here is derived from an EMBL/GenBank/DDBJ whole genome shotgun (WGS) entry which is preliminary data.</text>
</comment>
<dbReference type="InterPro" id="IPR036412">
    <property type="entry name" value="HAD-like_sf"/>
</dbReference>
<dbReference type="PANTHER" id="PTHR46470">
    <property type="entry name" value="N-ACYLNEURAMINATE-9-PHOSPHATASE"/>
    <property type="match status" value="1"/>
</dbReference>
<accession>A0A136A2T7</accession>
<reference evidence="5" key="1">
    <citation type="submission" date="2016-02" db="EMBL/GenBank/DDBJ databases">
        <authorList>
            <person name="Schultz-Johansen M."/>
            <person name="Glaring M.A."/>
            <person name="Bech P.K."/>
            <person name="Stougaard P."/>
        </authorList>
    </citation>
    <scope>NUCLEOTIDE SEQUENCE [LARGE SCALE GENOMIC DNA]</scope>
    <source>
        <strain evidence="5">S66</strain>
    </source>
</reference>
<comment type="cofactor">
    <cofactor evidence="1">
        <name>Mg(2+)</name>
        <dbReference type="ChEBI" id="CHEBI:18420"/>
    </cofactor>
</comment>
<keyword evidence="2 4" id="KW-0378">Hydrolase</keyword>
<dbReference type="EMBL" id="LSNE01000003">
    <property type="protein sequence ID" value="KXI29558.1"/>
    <property type="molecule type" value="Genomic_DNA"/>
</dbReference>
<dbReference type="GO" id="GO:0016787">
    <property type="term" value="F:hydrolase activity"/>
    <property type="evidence" value="ECO:0007669"/>
    <property type="project" value="UniProtKB-KW"/>
</dbReference>
<evidence type="ECO:0000313" key="5">
    <source>
        <dbReference type="Proteomes" id="UP000070299"/>
    </source>
</evidence>
<dbReference type="PANTHER" id="PTHR46470:SF4">
    <property type="entry name" value="5-AMINO-6-(5-PHOSPHO-D-RIBITYLAMINO)URACIL PHOSPHATASE YIGB"/>
    <property type="match status" value="1"/>
</dbReference>
<dbReference type="Proteomes" id="UP000070299">
    <property type="component" value="Unassembled WGS sequence"/>
</dbReference>
<evidence type="ECO:0000313" key="4">
    <source>
        <dbReference type="EMBL" id="KXI29558.1"/>
    </source>
</evidence>
<protein>
    <submittedName>
        <fullName evidence="4">HAD family hydrolase</fullName>
    </submittedName>
</protein>
<dbReference type="SUPFAM" id="SSF56784">
    <property type="entry name" value="HAD-like"/>
    <property type="match status" value="1"/>
</dbReference>
<dbReference type="SFLD" id="SFLDS00003">
    <property type="entry name" value="Haloacid_Dehalogenase"/>
    <property type="match status" value="1"/>
</dbReference>
<organism evidence="4 5">
    <name type="scientific">Paraglaciecola hydrolytica</name>
    <dbReference type="NCBI Taxonomy" id="1799789"/>
    <lineage>
        <taxon>Bacteria</taxon>
        <taxon>Pseudomonadati</taxon>
        <taxon>Pseudomonadota</taxon>
        <taxon>Gammaproteobacteria</taxon>
        <taxon>Alteromonadales</taxon>
        <taxon>Alteromonadaceae</taxon>
        <taxon>Paraglaciecola</taxon>
    </lineage>
</organism>
<dbReference type="SFLD" id="SFLDG01129">
    <property type="entry name" value="C1.5:_HAD__Beta-PGM__Phosphata"/>
    <property type="match status" value="1"/>
</dbReference>
<dbReference type="InterPro" id="IPR006439">
    <property type="entry name" value="HAD-SF_hydro_IA"/>
</dbReference>
<dbReference type="Pfam" id="PF00702">
    <property type="entry name" value="Hydrolase"/>
    <property type="match status" value="1"/>
</dbReference>
<keyword evidence="3" id="KW-0460">Magnesium</keyword>
<gene>
    <name evidence="4" type="ORF">AX660_05740</name>
</gene>
<evidence type="ECO:0000256" key="2">
    <source>
        <dbReference type="ARBA" id="ARBA00022801"/>
    </source>
</evidence>
<evidence type="ECO:0000256" key="1">
    <source>
        <dbReference type="ARBA" id="ARBA00001946"/>
    </source>
</evidence>
<dbReference type="AlphaFoldDB" id="A0A136A2T7"/>
<dbReference type="NCBIfam" id="TIGR01549">
    <property type="entry name" value="HAD-SF-IA-v1"/>
    <property type="match status" value="1"/>
</dbReference>
<evidence type="ECO:0000256" key="3">
    <source>
        <dbReference type="ARBA" id="ARBA00022842"/>
    </source>
</evidence>
<dbReference type="GO" id="GO:0009231">
    <property type="term" value="P:riboflavin biosynthetic process"/>
    <property type="evidence" value="ECO:0007669"/>
    <property type="project" value="TreeGrafter"/>
</dbReference>
<proteinExistence type="predicted"/>